<dbReference type="EC" id="2.7.13.3" evidence="2"/>
<dbReference type="InterPro" id="IPR004358">
    <property type="entry name" value="Sig_transdc_His_kin-like_C"/>
</dbReference>
<dbReference type="SUPFAM" id="SSF47384">
    <property type="entry name" value="Homodimeric domain of signal transducing histidine kinase"/>
    <property type="match status" value="1"/>
</dbReference>
<dbReference type="SUPFAM" id="SSF48452">
    <property type="entry name" value="TPR-like"/>
    <property type="match status" value="3"/>
</dbReference>
<dbReference type="OrthoDB" id="9810447at2"/>
<dbReference type="InterPro" id="IPR019734">
    <property type="entry name" value="TPR_rpt"/>
</dbReference>
<dbReference type="InterPro" id="IPR005467">
    <property type="entry name" value="His_kinase_dom"/>
</dbReference>
<feature type="domain" description="Histidine kinase" evidence="9">
    <location>
        <begin position="440"/>
        <end position="654"/>
    </location>
</feature>
<evidence type="ECO:0000256" key="7">
    <source>
        <dbReference type="PROSITE-ProRule" id="PRU00339"/>
    </source>
</evidence>
<dbReference type="PANTHER" id="PTHR43711:SF31">
    <property type="entry name" value="HISTIDINE KINASE"/>
    <property type="match status" value="1"/>
</dbReference>
<keyword evidence="4" id="KW-0808">Transferase</keyword>
<feature type="transmembrane region" description="Helical" evidence="8">
    <location>
        <begin position="392"/>
        <end position="414"/>
    </location>
</feature>
<keyword evidence="8" id="KW-0812">Transmembrane</keyword>
<dbReference type="FunFam" id="3.30.565.10:FF:000006">
    <property type="entry name" value="Sensor histidine kinase WalK"/>
    <property type="match status" value="1"/>
</dbReference>
<dbReference type="InterPro" id="IPR003661">
    <property type="entry name" value="HisK_dim/P_dom"/>
</dbReference>
<dbReference type="Gene3D" id="3.30.565.10">
    <property type="entry name" value="Histidine kinase-like ATPase, C-terminal domain"/>
    <property type="match status" value="1"/>
</dbReference>
<protein>
    <recommendedName>
        <fullName evidence="2">histidine kinase</fullName>
        <ecNumber evidence="2">2.7.13.3</ecNumber>
    </recommendedName>
</protein>
<evidence type="ECO:0000313" key="11">
    <source>
        <dbReference type="Proteomes" id="UP000199513"/>
    </source>
</evidence>
<dbReference type="PROSITE" id="PS50005">
    <property type="entry name" value="TPR"/>
    <property type="match status" value="2"/>
</dbReference>
<dbReference type="GO" id="GO:0000155">
    <property type="term" value="F:phosphorelay sensor kinase activity"/>
    <property type="evidence" value="ECO:0007669"/>
    <property type="project" value="InterPro"/>
</dbReference>
<dbReference type="RefSeq" id="WP_091544085.1">
    <property type="nucleotide sequence ID" value="NZ_FONY01000013.1"/>
</dbReference>
<dbReference type="SMART" id="SM00387">
    <property type="entry name" value="HATPase_c"/>
    <property type="match status" value="1"/>
</dbReference>
<reference evidence="11" key="1">
    <citation type="submission" date="2016-10" db="EMBL/GenBank/DDBJ databases">
        <authorList>
            <person name="Varghese N."/>
            <person name="Submissions S."/>
        </authorList>
    </citation>
    <scope>NUCLEOTIDE SEQUENCE [LARGE SCALE GENOMIC DNA]</scope>
    <source>
        <strain>GEY</strain>
        <strain evidence="11">DSM 9560</strain>
    </source>
</reference>
<evidence type="ECO:0000256" key="1">
    <source>
        <dbReference type="ARBA" id="ARBA00000085"/>
    </source>
</evidence>
<dbReference type="InterPro" id="IPR011990">
    <property type="entry name" value="TPR-like_helical_dom_sf"/>
</dbReference>
<dbReference type="SMART" id="SM00028">
    <property type="entry name" value="TPR"/>
    <property type="match status" value="5"/>
</dbReference>
<evidence type="ECO:0000256" key="3">
    <source>
        <dbReference type="ARBA" id="ARBA00022553"/>
    </source>
</evidence>
<sequence length="654" mass="75248">MSPARVIYFVLCLLLCVCFTQWSIAQKEDASKQIDDSLAFFQKPTDKIDFYIRLSDRFFLNNAQLSKQYAKQAIQLAKETKYQEGEIRGLLAFGYIEQFSNPSYANRLFIEAKEKAESNRHFALLYEAYYHLANFYLKWEQYEPANQYIQKQIKLVKDKNLEQVPNYGLLGGIYAKQRKTEQAIEAYHQQLQIQLARGEEKFTTGTLSEAGNAYFYIKDYEEAREYYLRGIAIGEKYRDDRSLGYLKDNVGLSFYEQKRYREALPWQAAALMHRRKLNSEHELIAGLNNISATYLALDKPDSALFFAHQSYPLAIKFGHYNFIREISEILGKAHYALKNTDSAYIFMQKAHHYQDSLKRQERERALLGALARVEAEEQKYQNSLLTQQNEQLFSFGILLALLLLVILAISFALWKQSQERRKLLMHLQELNATKDKLFAILGHDLRAPIASLVNVMEMLNTEMISPKEFLFFSSKLKEGIEHVHFTLNNLLIWANSQMQGLKTNIQNIDLQELINANINLLSTIANAKNIHISHEIPTNAYAKADKDQIDLVLRNLMSNALKFTPQHGKIHILVSAQDSFWKISVRDTGVGISPERIAKLFVQGNYFSSLGTGGEKGTGFGLWICKEMIEKNGGKIWVESQEGKGSTFTFTLPK</sequence>
<dbReference type="InterPro" id="IPR036097">
    <property type="entry name" value="HisK_dim/P_sf"/>
</dbReference>
<dbReference type="Gene3D" id="1.25.40.10">
    <property type="entry name" value="Tetratricopeptide repeat domain"/>
    <property type="match status" value="2"/>
</dbReference>
<keyword evidence="5" id="KW-0418">Kinase</keyword>
<feature type="repeat" description="TPR" evidence="7">
    <location>
        <begin position="126"/>
        <end position="159"/>
    </location>
</feature>
<dbReference type="AlphaFoldDB" id="A0A1I2FD16"/>
<evidence type="ECO:0000256" key="2">
    <source>
        <dbReference type="ARBA" id="ARBA00012438"/>
    </source>
</evidence>
<comment type="catalytic activity">
    <reaction evidence="1">
        <text>ATP + protein L-histidine = ADP + protein N-phospho-L-histidine.</text>
        <dbReference type="EC" id="2.7.13.3"/>
    </reaction>
</comment>
<dbReference type="PROSITE" id="PS50109">
    <property type="entry name" value="HIS_KIN"/>
    <property type="match status" value="1"/>
</dbReference>
<evidence type="ECO:0000256" key="6">
    <source>
        <dbReference type="ARBA" id="ARBA00023012"/>
    </source>
</evidence>
<evidence type="ECO:0000313" key="10">
    <source>
        <dbReference type="EMBL" id="SFF03125.1"/>
    </source>
</evidence>
<name>A0A1I2FD16_9BACT</name>
<dbReference type="Pfam" id="PF13181">
    <property type="entry name" value="TPR_8"/>
    <property type="match status" value="2"/>
</dbReference>
<keyword evidence="6" id="KW-0902">Two-component regulatory system</keyword>
<dbReference type="Proteomes" id="UP000199513">
    <property type="component" value="Unassembled WGS sequence"/>
</dbReference>
<dbReference type="EMBL" id="FONY01000013">
    <property type="protein sequence ID" value="SFF03125.1"/>
    <property type="molecule type" value="Genomic_DNA"/>
</dbReference>
<gene>
    <name evidence="10" type="ORF">SAMN04488541_101366</name>
</gene>
<keyword evidence="3" id="KW-0597">Phosphoprotein</keyword>
<dbReference type="InterPro" id="IPR036890">
    <property type="entry name" value="HATPase_C_sf"/>
</dbReference>
<keyword evidence="8" id="KW-0472">Membrane</keyword>
<dbReference type="InterPro" id="IPR003594">
    <property type="entry name" value="HATPase_dom"/>
</dbReference>
<evidence type="ECO:0000259" key="9">
    <source>
        <dbReference type="PROSITE" id="PS50109"/>
    </source>
</evidence>
<organism evidence="10 11">
    <name type="scientific">Thermoflexibacter ruber</name>
    <dbReference type="NCBI Taxonomy" id="1003"/>
    <lineage>
        <taxon>Bacteria</taxon>
        <taxon>Pseudomonadati</taxon>
        <taxon>Bacteroidota</taxon>
        <taxon>Cytophagia</taxon>
        <taxon>Cytophagales</taxon>
        <taxon>Thermoflexibacteraceae</taxon>
        <taxon>Thermoflexibacter</taxon>
    </lineage>
</organism>
<dbReference type="PANTHER" id="PTHR43711">
    <property type="entry name" value="TWO-COMPONENT HISTIDINE KINASE"/>
    <property type="match status" value="1"/>
</dbReference>
<evidence type="ECO:0000256" key="8">
    <source>
        <dbReference type="SAM" id="Phobius"/>
    </source>
</evidence>
<feature type="repeat" description="TPR" evidence="7">
    <location>
        <begin position="204"/>
        <end position="237"/>
    </location>
</feature>
<dbReference type="PRINTS" id="PR00344">
    <property type="entry name" value="BCTRLSENSOR"/>
</dbReference>
<dbReference type="SUPFAM" id="SSF55874">
    <property type="entry name" value="ATPase domain of HSP90 chaperone/DNA topoisomerase II/histidine kinase"/>
    <property type="match status" value="1"/>
</dbReference>
<dbReference type="Pfam" id="PF02518">
    <property type="entry name" value="HATPase_c"/>
    <property type="match status" value="1"/>
</dbReference>
<evidence type="ECO:0000256" key="5">
    <source>
        <dbReference type="ARBA" id="ARBA00022777"/>
    </source>
</evidence>
<keyword evidence="7" id="KW-0802">TPR repeat</keyword>
<dbReference type="STRING" id="1003.SAMN04488541_101366"/>
<dbReference type="InterPro" id="IPR050736">
    <property type="entry name" value="Sensor_HK_Regulatory"/>
</dbReference>
<accession>A0A1I2FD16</accession>
<keyword evidence="8" id="KW-1133">Transmembrane helix</keyword>
<proteinExistence type="predicted"/>
<keyword evidence="11" id="KW-1185">Reference proteome</keyword>
<dbReference type="CDD" id="cd00082">
    <property type="entry name" value="HisKA"/>
    <property type="match status" value="1"/>
</dbReference>
<evidence type="ECO:0000256" key="4">
    <source>
        <dbReference type="ARBA" id="ARBA00022679"/>
    </source>
</evidence>
<dbReference type="Gene3D" id="1.10.287.130">
    <property type="match status" value="1"/>
</dbReference>